<keyword evidence="1" id="KW-0472">Membrane</keyword>
<proteinExistence type="predicted"/>
<dbReference type="Proteomes" id="UP000784294">
    <property type="component" value="Unassembled WGS sequence"/>
</dbReference>
<comment type="caution">
    <text evidence="2">The sequence shown here is derived from an EMBL/GenBank/DDBJ whole genome shotgun (WGS) entry which is preliminary data.</text>
</comment>
<reference evidence="2" key="1">
    <citation type="submission" date="2018-11" db="EMBL/GenBank/DDBJ databases">
        <authorList>
            <consortium name="Pathogen Informatics"/>
        </authorList>
    </citation>
    <scope>NUCLEOTIDE SEQUENCE</scope>
</reference>
<gene>
    <name evidence="2" type="ORF">PXEA_LOCUS854</name>
</gene>
<keyword evidence="1" id="KW-1133">Transmembrane helix</keyword>
<protein>
    <submittedName>
        <fullName evidence="2">Uncharacterized protein</fullName>
    </submittedName>
</protein>
<dbReference type="AlphaFoldDB" id="A0A3S5CBF1"/>
<evidence type="ECO:0000256" key="1">
    <source>
        <dbReference type="SAM" id="Phobius"/>
    </source>
</evidence>
<organism evidence="2 3">
    <name type="scientific">Protopolystoma xenopodis</name>
    <dbReference type="NCBI Taxonomy" id="117903"/>
    <lineage>
        <taxon>Eukaryota</taxon>
        <taxon>Metazoa</taxon>
        <taxon>Spiralia</taxon>
        <taxon>Lophotrochozoa</taxon>
        <taxon>Platyhelminthes</taxon>
        <taxon>Monogenea</taxon>
        <taxon>Polyopisthocotylea</taxon>
        <taxon>Polystomatidea</taxon>
        <taxon>Polystomatidae</taxon>
        <taxon>Protopolystoma</taxon>
    </lineage>
</organism>
<evidence type="ECO:0000313" key="2">
    <source>
        <dbReference type="EMBL" id="VEL07414.1"/>
    </source>
</evidence>
<accession>A0A3S5CBF1</accession>
<evidence type="ECO:0000313" key="3">
    <source>
        <dbReference type="Proteomes" id="UP000784294"/>
    </source>
</evidence>
<sequence>MHKTNTRFTFTVGYILAWMAVATAFLSSWFLFGSTCCWTYSLPDTLIDEYFSYLDSGNLNNGGFIGWGNIPLGLPPGFVNTGKFWSSLDGGMANMAYETYDGNVPGRVSRSPGNDATKLAGITILFNIIGSSLQQ</sequence>
<keyword evidence="3" id="KW-1185">Reference proteome</keyword>
<keyword evidence="1" id="KW-0812">Transmembrane</keyword>
<dbReference type="EMBL" id="CAAALY010001692">
    <property type="protein sequence ID" value="VEL07414.1"/>
    <property type="molecule type" value="Genomic_DNA"/>
</dbReference>
<feature type="transmembrane region" description="Helical" evidence="1">
    <location>
        <begin position="12"/>
        <end position="32"/>
    </location>
</feature>
<name>A0A3S5CBF1_9PLAT</name>